<dbReference type="InterPro" id="IPR019780">
    <property type="entry name" value="Germin_Mn-BS"/>
</dbReference>
<feature type="binding site" evidence="9">
    <location>
        <position position="128"/>
    </location>
    <ligand>
        <name>Mn(2+)</name>
        <dbReference type="ChEBI" id="CHEBI:29035"/>
    </ligand>
</feature>
<dbReference type="InterPro" id="IPR001929">
    <property type="entry name" value="Germin"/>
</dbReference>
<dbReference type="PRINTS" id="PR00325">
    <property type="entry name" value="GERMIN"/>
</dbReference>
<dbReference type="Gene3D" id="2.60.120.10">
    <property type="entry name" value="Jelly Rolls"/>
    <property type="match status" value="1"/>
</dbReference>
<dbReference type="InterPro" id="IPR007612">
    <property type="entry name" value="LOR"/>
</dbReference>
<dbReference type="CDD" id="cd02241">
    <property type="entry name" value="cupin_OxOx"/>
    <property type="match status" value="1"/>
</dbReference>
<evidence type="ECO:0000313" key="12">
    <source>
        <dbReference type="EMBL" id="OAE24117.1"/>
    </source>
</evidence>
<dbReference type="EMBL" id="LVLJ01002675">
    <property type="protein sequence ID" value="OAE24117.1"/>
    <property type="molecule type" value="Genomic_DNA"/>
</dbReference>
<dbReference type="PANTHER" id="PTHR31238">
    <property type="entry name" value="GERMIN-LIKE PROTEIN SUBFAMILY 3 MEMBER 3"/>
    <property type="match status" value="1"/>
</dbReference>
<comment type="caution">
    <text evidence="12">The sequence shown here is derived from an EMBL/GenBank/DDBJ whole genome shotgun (WGS) entry which is preliminary data.</text>
</comment>
<feature type="domain" description="Cupin type-1" evidence="11">
    <location>
        <begin position="33"/>
        <end position="178"/>
    </location>
</feature>
<keyword evidence="7 8" id="KW-0464">Manganese</keyword>
<evidence type="ECO:0000256" key="4">
    <source>
        <dbReference type="ARBA" id="ARBA00022523"/>
    </source>
</evidence>
<dbReference type="SMR" id="A0A176VTP4"/>
<dbReference type="GO" id="GO:0030145">
    <property type="term" value="F:manganese ion binding"/>
    <property type="evidence" value="ECO:0007669"/>
    <property type="project" value="InterPro"/>
</dbReference>
<dbReference type="SMART" id="SM00835">
    <property type="entry name" value="Cupin_1"/>
    <property type="match status" value="1"/>
</dbReference>
<evidence type="ECO:0000313" key="13">
    <source>
        <dbReference type="Proteomes" id="UP000077202"/>
    </source>
</evidence>
<dbReference type="InterPro" id="IPR038595">
    <property type="entry name" value="LOR_sf"/>
</dbReference>
<evidence type="ECO:0000256" key="6">
    <source>
        <dbReference type="ARBA" id="ARBA00022723"/>
    </source>
</evidence>
<proteinExistence type="inferred from homology"/>
<dbReference type="Pfam" id="PF04525">
    <property type="entry name" value="LOR"/>
    <property type="match status" value="1"/>
</dbReference>
<keyword evidence="13" id="KW-1185">Reference proteome</keyword>
<feature type="binding site" evidence="8">
    <location>
        <position position="88"/>
    </location>
    <ligand>
        <name>oxalate</name>
        <dbReference type="ChEBI" id="CHEBI:30623"/>
    </ligand>
</feature>
<comment type="similarity">
    <text evidence="2">Belongs to the LOR family.</text>
</comment>
<feature type="signal peptide" evidence="10">
    <location>
        <begin position="1"/>
        <end position="35"/>
    </location>
</feature>
<organism evidence="12 13">
    <name type="scientific">Marchantia polymorpha subsp. ruderalis</name>
    <dbReference type="NCBI Taxonomy" id="1480154"/>
    <lineage>
        <taxon>Eukaryota</taxon>
        <taxon>Viridiplantae</taxon>
        <taxon>Streptophyta</taxon>
        <taxon>Embryophyta</taxon>
        <taxon>Marchantiophyta</taxon>
        <taxon>Marchantiopsida</taxon>
        <taxon>Marchantiidae</taxon>
        <taxon>Marchantiales</taxon>
        <taxon>Marchantiaceae</taxon>
        <taxon>Marchantia</taxon>
    </lineage>
</organism>
<dbReference type="InterPro" id="IPR011051">
    <property type="entry name" value="RmlC_Cupin_sf"/>
</dbReference>
<protein>
    <recommendedName>
        <fullName evidence="11">Cupin type-1 domain-containing protein</fullName>
    </recommendedName>
</protein>
<feature type="binding site" evidence="8">
    <location>
        <position position="78"/>
    </location>
    <ligand>
        <name>oxalate</name>
        <dbReference type="ChEBI" id="CHEBI:30623"/>
    </ligand>
</feature>
<dbReference type="AlphaFoldDB" id="A0A176VTP4"/>
<keyword evidence="10" id="KW-0732">Signal</keyword>
<feature type="binding site" evidence="8">
    <location>
        <position position="83"/>
    </location>
    <ligand>
        <name>oxalate</name>
        <dbReference type="ChEBI" id="CHEBI:30623"/>
    </ligand>
</feature>
<comment type="similarity">
    <text evidence="3">Belongs to the germin family.</text>
</comment>
<dbReference type="SUPFAM" id="SSF51182">
    <property type="entry name" value="RmlC-like cupins"/>
    <property type="match status" value="1"/>
</dbReference>
<keyword evidence="5" id="KW-0964">Secreted</keyword>
<dbReference type="InterPro" id="IPR014710">
    <property type="entry name" value="RmlC-like_jellyroll"/>
</dbReference>
<name>A0A176VTP4_MARPO</name>
<dbReference type="GO" id="GO:0048046">
    <property type="term" value="C:apoplast"/>
    <property type="evidence" value="ECO:0007669"/>
    <property type="project" value="UniProtKB-SubCell"/>
</dbReference>
<evidence type="ECO:0000256" key="7">
    <source>
        <dbReference type="ARBA" id="ARBA00023211"/>
    </source>
</evidence>
<evidence type="ECO:0000256" key="8">
    <source>
        <dbReference type="PIRSR" id="PIRSR601929-1"/>
    </source>
</evidence>
<dbReference type="InterPro" id="IPR006045">
    <property type="entry name" value="Cupin_1"/>
</dbReference>
<sequence>MNFSKEDCKSKMVHGMVKLVFIFSTCLVLVQRVEAADPDPLVDFAANATTPVFRNIFANGDVRGLTVVQFKMVPCGENVPHTHPRATELLSLISGGPLQAGFVDTKGETHIHILYPGDLIVFPRGLLHFEINVGTEIAFYISALNSQNPGTLDAAGAVLQLPERAAAIALNIDIAAVRALKLQRPYNEPPTLEAAKPGKISLHNTYPVYKGESSEELFTVGDKNTRDAAELTYEIQLESESEPTFPVKGDFVRRNYEIIFKVSSIAAEVAMKHFSLTSMITGRSNYGVLVSPNVDQAFVAAVVTMMEAIHNENKEKRGRKHSD</sequence>
<evidence type="ECO:0000256" key="1">
    <source>
        <dbReference type="ARBA" id="ARBA00004271"/>
    </source>
</evidence>
<evidence type="ECO:0000256" key="5">
    <source>
        <dbReference type="ARBA" id="ARBA00022525"/>
    </source>
</evidence>
<feature type="binding site" evidence="9">
    <location>
        <position position="88"/>
    </location>
    <ligand>
        <name>Mn(2+)</name>
        <dbReference type="ChEBI" id="CHEBI:29035"/>
    </ligand>
</feature>
<reference evidence="12" key="1">
    <citation type="submission" date="2016-03" db="EMBL/GenBank/DDBJ databases">
        <title>Mechanisms controlling the formation of the plant cell surface in tip-growing cells are functionally conserved among land plants.</title>
        <authorList>
            <person name="Honkanen S."/>
            <person name="Jones V.A."/>
            <person name="Morieri G."/>
            <person name="Champion C."/>
            <person name="Hetherington A.J."/>
            <person name="Kelly S."/>
            <person name="Saint-Marcoux D."/>
            <person name="Proust H."/>
            <person name="Prescott H."/>
            <person name="Dolan L."/>
        </authorList>
    </citation>
    <scope>NUCLEOTIDE SEQUENCE [LARGE SCALE GENOMIC DNA]</scope>
    <source>
        <tissue evidence="12">Whole gametophyte</tissue>
    </source>
</reference>
<evidence type="ECO:0000256" key="10">
    <source>
        <dbReference type="SAM" id="SignalP"/>
    </source>
</evidence>
<comment type="subcellular location">
    <subcellularLocation>
        <location evidence="1">Secreted</location>
        <location evidence="1">Extracellular space</location>
        <location evidence="1">Apoplast</location>
    </subcellularLocation>
</comment>
<dbReference type="Proteomes" id="UP000077202">
    <property type="component" value="Unassembled WGS sequence"/>
</dbReference>
<keyword evidence="6 8" id="KW-0479">Metal-binding</keyword>
<accession>A0A176VTP4</accession>
<dbReference type="PROSITE" id="PS00725">
    <property type="entry name" value="GERMIN"/>
    <property type="match status" value="1"/>
</dbReference>
<feature type="chain" id="PRO_5008052032" description="Cupin type-1 domain-containing protein" evidence="10">
    <location>
        <begin position="36"/>
        <end position="323"/>
    </location>
</feature>
<feature type="binding site" evidence="9">
    <location>
        <position position="83"/>
    </location>
    <ligand>
        <name>Mn(2+)</name>
        <dbReference type="ChEBI" id="CHEBI:29035"/>
    </ligand>
</feature>
<dbReference type="Pfam" id="PF00190">
    <property type="entry name" value="Cupin_1"/>
    <property type="match status" value="1"/>
</dbReference>
<evidence type="ECO:0000256" key="9">
    <source>
        <dbReference type="PIRSR" id="PIRSR601929-2"/>
    </source>
</evidence>
<evidence type="ECO:0000256" key="3">
    <source>
        <dbReference type="ARBA" id="ARBA00007456"/>
    </source>
</evidence>
<evidence type="ECO:0000256" key="2">
    <source>
        <dbReference type="ARBA" id="ARBA00005437"/>
    </source>
</evidence>
<keyword evidence="4" id="KW-0052">Apoplast</keyword>
<evidence type="ECO:0000259" key="11">
    <source>
        <dbReference type="SMART" id="SM00835"/>
    </source>
</evidence>
<dbReference type="Gene3D" id="2.40.160.200">
    <property type="entry name" value="LURP1-related"/>
    <property type="match status" value="1"/>
</dbReference>
<dbReference type="SUPFAM" id="SSF54518">
    <property type="entry name" value="Tubby C-terminal domain-like"/>
    <property type="match status" value="1"/>
</dbReference>
<feature type="binding site" evidence="9">
    <location>
        <position position="81"/>
    </location>
    <ligand>
        <name>Mn(2+)</name>
        <dbReference type="ChEBI" id="CHEBI:29035"/>
    </ligand>
</feature>
<dbReference type="InterPro" id="IPR025659">
    <property type="entry name" value="Tubby-like_C"/>
</dbReference>
<gene>
    <name evidence="12" type="ORF">AXG93_2752s1310</name>
</gene>